<dbReference type="STRING" id="1641875.XM53_00575"/>
<evidence type="ECO:0000256" key="5">
    <source>
        <dbReference type="ARBA" id="ARBA00022984"/>
    </source>
</evidence>
<dbReference type="InterPro" id="IPR002477">
    <property type="entry name" value="Peptidoglycan-bd-like"/>
</dbReference>
<dbReference type="EMBL" id="LAXJ01000002">
    <property type="protein sequence ID" value="KRS14774.1"/>
    <property type="molecule type" value="Genomic_DNA"/>
</dbReference>
<dbReference type="GO" id="GO:0071555">
    <property type="term" value="P:cell wall organization"/>
    <property type="evidence" value="ECO:0007669"/>
    <property type="project" value="UniProtKB-KW"/>
</dbReference>
<evidence type="ECO:0000256" key="6">
    <source>
        <dbReference type="ARBA" id="ARBA00023316"/>
    </source>
</evidence>
<dbReference type="GO" id="GO:0009252">
    <property type="term" value="P:peptidoglycan biosynthetic process"/>
    <property type="evidence" value="ECO:0007669"/>
    <property type="project" value="UniProtKB-UniPathway"/>
</dbReference>
<feature type="signal peptide" evidence="7">
    <location>
        <begin position="1"/>
        <end position="36"/>
    </location>
</feature>
<dbReference type="PANTHER" id="PTHR41533:SF2">
    <property type="entry name" value="BLR7131 PROTEIN"/>
    <property type="match status" value="1"/>
</dbReference>
<evidence type="ECO:0000256" key="4">
    <source>
        <dbReference type="ARBA" id="ARBA00022960"/>
    </source>
</evidence>
<dbReference type="RefSeq" id="WP_057790263.1">
    <property type="nucleotide sequence ID" value="NZ_LAXJ01000002.1"/>
</dbReference>
<evidence type="ECO:0000256" key="1">
    <source>
        <dbReference type="ARBA" id="ARBA00004752"/>
    </source>
</evidence>
<dbReference type="PANTHER" id="PTHR41533">
    <property type="entry name" value="L,D-TRANSPEPTIDASE HI_1667-RELATED"/>
    <property type="match status" value="1"/>
</dbReference>
<dbReference type="InterPro" id="IPR005490">
    <property type="entry name" value="LD_TPept_cat_dom"/>
</dbReference>
<dbReference type="CDD" id="cd16913">
    <property type="entry name" value="YkuD_like"/>
    <property type="match status" value="1"/>
</dbReference>
<sequence length="543" mass="60733">MSSAVRTLGQTSIFTTIASGLMAMVFWMSASQPAAAQVTAFKQAVAEAASDDRDLAAFYRSTGFTGIWTDQEAHKARRQALFLALQTVSAHGLPQSRYDIDALEQMLRTARTPRDIGFAEVALSKAFLNLADDMRTGVLDPRRVVPAIKRELRDYDRTRTLTAFAASREPRKFIRQLAPSTNEYKRLMKEKMRLEGLVAQGGWGPTVPGGKLEPGASGPAVTALRNRLMAKGYLGRTATQSYDATIQKAVMDFQRDHGLEPDGVAGESTLREINATAEDRLKSVIVAMERERWLNLPQGRGKRHILVNLTDFSARIMDDDIETFRTRAVIGAKAADRQSPEFSDEMEHMIINPTWHVPRSIAVKEYLPQMKRNRNAAGHMRIVDSRGRTVSRSSINFGAYNARNFPFAIKQPPSSRNALGLVKFMFPNKYNIYLHDTPQKHLFDHETRAYSHGCIRLHQPFDFAYALLAVQEADPKGKFHGILNTGRETKVDLETHVPVHIIYRTAVTSPKGHVNYRPDVYGRDARIWSALEQAGVSLPGVRG</sequence>
<dbReference type="GO" id="GO:0008360">
    <property type="term" value="P:regulation of cell shape"/>
    <property type="evidence" value="ECO:0007669"/>
    <property type="project" value="UniProtKB-KW"/>
</dbReference>
<comment type="similarity">
    <text evidence="2">Belongs to the YkuD family.</text>
</comment>
<dbReference type="Pfam" id="PF03734">
    <property type="entry name" value="YkuD"/>
    <property type="match status" value="1"/>
</dbReference>
<keyword evidence="3" id="KW-0808">Transferase</keyword>
<dbReference type="SUPFAM" id="SSF141523">
    <property type="entry name" value="L,D-transpeptidase catalytic domain-like"/>
    <property type="match status" value="1"/>
</dbReference>
<feature type="domain" description="L,D-TPase catalytic" evidence="9">
    <location>
        <begin position="303"/>
        <end position="459"/>
    </location>
</feature>
<name>A0A0T5P105_9RHOB</name>
<evidence type="ECO:0000259" key="8">
    <source>
        <dbReference type="Pfam" id="PF01471"/>
    </source>
</evidence>
<evidence type="ECO:0000313" key="11">
    <source>
        <dbReference type="EMBL" id="KRS14774.1"/>
    </source>
</evidence>
<evidence type="ECO:0000259" key="10">
    <source>
        <dbReference type="Pfam" id="PF20142"/>
    </source>
</evidence>
<dbReference type="InterPro" id="IPR052905">
    <property type="entry name" value="LD-transpeptidase_YkuD-like"/>
</dbReference>
<organism evidence="11 12">
    <name type="scientific">Roseovarius atlanticus</name>
    <dbReference type="NCBI Taxonomy" id="1641875"/>
    <lineage>
        <taxon>Bacteria</taxon>
        <taxon>Pseudomonadati</taxon>
        <taxon>Pseudomonadota</taxon>
        <taxon>Alphaproteobacteria</taxon>
        <taxon>Rhodobacterales</taxon>
        <taxon>Roseobacteraceae</taxon>
        <taxon>Roseovarius</taxon>
    </lineage>
</organism>
<proteinExistence type="inferred from homology"/>
<dbReference type="OrthoDB" id="9778545at2"/>
<evidence type="ECO:0000256" key="7">
    <source>
        <dbReference type="SAM" id="SignalP"/>
    </source>
</evidence>
<dbReference type="Pfam" id="PF01471">
    <property type="entry name" value="PG_binding_1"/>
    <property type="match status" value="1"/>
</dbReference>
<reference evidence="11 12" key="1">
    <citation type="submission" date="2015-04" db="EMBL/GenBank/DDBJ databases">
        <title>The draft genome sequence of Roseovarius sp.R12b.</title>
        <authorList>
            <person name="Li G."/>
            <person name="Lai Q."/>
            <person name="Shao Z."/>
            <person name="Yan P."/>
        </authorList>
    </citation>
    <scope>NUCLEOTIDE SEQUENCE [LARGE SCALE GENOMIC DNA]</scope>
    <source>
        <strain evidence="11 12">R12B</strain>
    </source>
</reference>
<dbReference type="Gene3D" id="1.10.101.10">
    <property type="entry name" value="PGBD-like superfamily/PGBD"/>
    <property type="match status" value="1"/>
</dbReference>
<evidence type="ECO:0000313" key="12">
    <source>
        <dbReference type="Proteomes" id="UP000051295"/>
    </source>
</evidence>
<keyword evidence="7" id="KW-0732">Signal</keyword>
<comment type="caution">
    <text evidence="11">The sequence shown here is derived from an EMBL/GenBank/DDBJ whole genome shotgun (WGS) entry which is preliminary data.</text>
</comment>
<dbReference type="Proteomes" id="UP000051295">
    <property type="component" value="Unassembled WGS sequence"/>
</dbReference>
<keyword evidence="12" id="KW-1185">Reference proteome</keyword>
<dbReference type="InterPro" id="IPR036366">
    <property type="entry name" value="PGBDSf"/>
</dbReference>
<dbReference type="GO" id="GO:0004180">
    <property type="term" value="F:carboxypeptidase activity"/>
    <property type="evidence" value="ECO:0007669"/>
    <property type="project" value="UniProtKB-ARBA"/>
</dbReference>
<dbReference type="SUPFAM" id="SSF47090">
    <property type="entry name" value="PGBD-like"/>
    <property type="match status" value="1"/>
</dbReference>
<keyword evidence="4" id="KW-0133">Cell shape</keyword>
<dbReference type="PATRIC" id="fig|1641875.4.peg.1198"/>
<feature type="domain" description="L,D-transpeptidase scaffold" evidence="10">
    <location>
        <begin position="54"/>
        <end position="189"/>
    </location>
</feature>
<dbReference type="Pfam" id="PF20142">
    <property type="entry name" value="Scaffold"/>
    <property type="match status" value="1"/>
</dbReference>
<comment type="pathway">
    <text evidence="1">Cell wall biogenesis; peptidoglycan biosynthesis.</text>
</comment>
<accession>A0A0T5P105</accession>
<gene>
    <name evidence="11" type="ORF">XM53_00575</name>
</gene>
<dbReference type="UniPathway" id="UPA00219"/>
<dbReference type="AlphaFoldDB" id="A0A0T5P105"/>
<feature type="domain" description="Peptidoglycan binding-like" evidence="8">
    <location>
        <begin position="217"/>
        <end position="271"/>
    </location>
</feature>
<dbReference type="InterPro" id="IPR038063">
    <property type="entry name" value="Transpep_catalytic_dom"/>
</dbReference>
<keyword evidence="5" id="KW-0573">Peptidoglycan synthesis</keyword>
<keyword evidence="6" id="KW-0961">Cell wall biogenesis/degradation</keyword>
<evidence type="ECO:0000256" key="2">
    <source>
        <dbReference type="ARBA" id="ARBA00005992"/>
    </source>
</evidence>
<dbReference type="GO" id="GO:0016740">
    <property type="term" value="F:transferase activity"/>
    <property type="evidence" value="ECO:0007669"/>
    <property type="project" value="UniProtKB-KW"/>
</dbReference>
<dbReference type="InterPro" id="IPR036365">
    <property type="entry name" value="PGBD-like_sf"/>
</dbReference>
<evidence type="ECO:0000256" key="3">
    <source>
        <dbReference type="ARBA" id="ARBA00022679"/>
    </source>
</evidence>
<dbReference type="InterPro" id="IPR045380">
    <property type="entry name" value="LD_TPept_scaffold_dom"/>
</dbReference>
<evidence type="ECO:0000259" key="9">
    <source>
        <dbReference type="Pfam" id="PF03734"/>
    </source>
</evidence>
<protein>
    <submittedName>
        <fullName evidence="11">Peptidoglycan-binding protein</fullName>
    </submittedName>
</protein>
<feature type="chain" id="PRO_5006664132" evidence="7">
    <location>
        <begin position="37"/>
        <end position="543"/>
    </location>
</feature>
<dbReference type="Gene3D" id="2.40.440.10">
    <property type="entry name" value="L,D-transpeptidase catalytic domain-like"/>
    <property type="match status" value="1"/>
</dbReference>